<dbReference type="CDD" id="cd00009">
    <property type="entry name" value="AAA"/>
    <property type="match status" value="3"/>
</dbReference>
<dbReference type="Pfam" id="PF17867">
    <property type="entry name" value="AAA_lid_7"/>
    <property type="match status" value="3"/>
</dbReference>
<dbReference type="SUPFAM" id="SSF52540">
    <property type="entry name" value="P-loop containing nucleoside triphosphate hydrolases"/>
    <property type="match status" value="6"/>
</dbReference>
<accession>A0AAN8XGB9</accession>
<dbReference type="InterPro" id="IPR041190">
    <property type="entry name" value="Midasin_AAA_lid_5"/>
</dbReference>
<organism evidence="12 13">
    <name type="scientific">Halocaridina rubra</name>
    <name type="common">Hawaiian red shrimp</name>
    <dbReference type="NCBI Taxonomy" id="373956"/>
    <lineage>
        <taxon>Eukaryota</taxon>
        <taxon>Metazoa</taxon>
        <taxon>Ecdysozoa</taxon>
        <taxon>Arthropoda</taxon>
        <taxon>Crustacea</taxon>
        <taxon>Multicrustacea</taxon>
        <taxon>Malacostraca</taxon>
        <taxon>Eumalacostraca</taxon>
        <taxon>Eucarida</taxon>
        <taxon>Decapoda</taxon>
        <taxon>Pleocyemata</taxon>
        <taxon>Caridea</taxon>
        <taxon>Atyoidea</taxon>
        <taxon>Atyidae</taxon>
        <taxon>Halocaridina</taxon>
    </lineage>
</organism>
<dbReference type="GO" id="GO:0000027">
    <property type="term" value="P:ribosomal large subunit assembly"/>
    <property type="evidence" value="ECO:0007669"/>
    <property type="project" value="InterPro"/>
</dbReference>
<evidence type="ECO:0000256" key="5">
    <source>
        <dbReference type="ARBA" id="ARBA00022741"/>
    </source>
</evidence>
<evidence type="ECO:0000256" key="4">
    <source>
        <dbReference type="ARBA" id="ARBA00017143"/>
    </source>
</evidence>
<dbReference type="GO" id="GO:0030687">
    <property type="term" value="C:preribosome, large subunit precursor"/>
    <property type="evidence" value="ECO:0007669"/>
    <property type="project" value="TreeGrafter"/>
</dbReference>
<dbReference type="InterPro" id="IPR027417">
    <property type="entry name" value="P-loop_NTPase"/>
</dbReference>
<dbReference type="SMART" id="SM00382">
    <property type="entry name" value="AAA"/>
    <property type="match status" value="5"/>
</dbReference>
<comment type="caution">
    <text evidence="12">The sequence shown here is derived from an EMBL/GenBank/DDBJ whole genome shotgun (WGS) entry which is preliminary data.</text>
</comment>
<sequence length="5323" mass="600867">MSVNMASDGGIFRRQLQLLAEDTECAAIFEKFLKQDNWEPKEWEQLLRTAGQTLLNPKFTHYIGMCLRPWLLELLGRAQFAAAKSENTPGGRDLHVALCMAISKLISISSDVKRFALKYFQKYPAPFEKMEKEPAEPFAKKKKLQNVYQASDRDIIETTYNLVIHMGEDLMHVWKWSDLLPYMDQGDTEMRWYACTSVAILSKMSEVEREELLHKYVQEEDCVRLSIKHGVLESPPLRTILKEEEFIQSSPALRHIAIVGGVSLPIFNKKNVIPGHMVCVPSAERNLEALALCVSQGHPALIEGVVGSGKTSVVEHLAAITGRSKPPFLTKVQLGDQTDSKTLLGTYCCTQIPGEFVWRPGSLTQAVTKGYWLLLEDLDYAPMDVISILVPLLESRILPVPGSGNVRAHPAFQLFATRRTSGGSRMVSGCSKLLDKLWTKVTLETLSRTELVRLISEKWPELTSIADRLTATYLMLSASQHDDDVIEEHQSDIPNMAVVKLSGRLVSTRDLMKWCSRVHSHIQSMEISLSTKSFQEALDCFCAAVPVLNTRYTFAVQIGSFMNCAKAEVEYYCTKYKPEVSHTPTSVKIGQRGDLPKKPVSVLSRGREQEVTFSFTRPASCLLERIAVAVSNHEPVLLVGETGTGKTSTVQYLAHQTNHKLHVINMNQQSDSTDLLGGFKPVEIKTIVFPLRQEFEELFACTFSTSKNNTFLQHIMVCFLSHRWKDLFALMEHTEEKAVEKLKLDNDENSHHDGQSSIQNSYELLNRWKKLRIKIGNMKEQVQQTQSALAFSFIEGALVKAVREGEWVLLDEINLASAETLECLSGLLESNLGSVVLLERGDNKPIVRHPGFCLFACMNPATDVGKKELPAGLRNRFTEFYVDELEDNLDLMILINDYLVKMGPSSRQINGIKDFYKKVKKKAIMSLTDGTGHKPHFSLRTLCRALSVASRNPCTSMSRSLFEAFCLSFLTQLDRTSHPAVVSLIKMHVMGIDDLDATKKKSLPLDPIPPPRKAKAIQVEGYWIPQGDCEPNANQNYIITETVRKNLHDLVRIVSIGRFPVLLQGETSVGKTSLITYLARLTGNNCVRINNHEHTDLQEYVGFYAPDENGKLVFKEGILVKAMRKGHWIILDELNLAPTDVLEALNRLLDDNRELFIPETQETVKAHKHFMLFATQNPPGMYGGRKVLSRAFRNRFVELHFDEIPPTELEMILHERCEVPLSYSKKMVAVLQELQKMRRGTNLFQGKQSFITLRDLFRWAERYRLAPKQEEKFYDWDQHLADEGYLVLAGRVRAEEECEEIRKVIEKRMKKKVVKKNLFSLSENTSSVTRPFLEKMSTIGDFKHVVWTQDMRRLYVLVAKALYFNEPVLLIGETGCGKTTVCQMIAAQNEQELYTVNCHMHTEGADFLGGLRPVRSHDDDRLFEWVDGPLILSMRNGDMFLADEISLADDSVLERLNSVLEPDRMLVLAEKGTDDFGNDSSPEIIFAEERFHLIGTMNPGGDYGKKELSPALRNRFTEIWCPKVDIERVSADVVDIIEHNVRKGLVLNSEEKNSGFGKAMLQFLGHFTKTDLGKKCVISIRDIVSWVYFINKITAEPINLDPGLAYVHGACLVLLDGLGSGLTGSNSLGWKQLREAGLNYLCQQVLQKTGLNPDRKTLLEKFVRDLKFINNNIHFGIAPFVISSGPLKDNKSSTFSFEAPRTCINLLRLLRGLQLPRPLLLEGSPGVGKTSLVMALAKAAGHDIVRINLSEQTDVSDLFGADLPMEGGKRGQFAWHDGPLLQALRRGSWIVLDELNLASQSVLEGLNACFDHRGEVYVPELGRVFQVEHRTTKIFACQNPQHQGGARKGLPKSFLNRFTQVHVEPLSSSDLKFILQAMYANVSKDILSKMVEFNEILSRELLTEGIWGQKGGPWELNLRDLFRWCDVMLKHQLHGRYNPGEYVGLIYSDRMRTIEDKENVYKVYNQVFGDAFPFYKSVGRFNITDTKIQVGHSFLERKANGCDSEEDSSGDLYIMHHQLPILESLITCINMNWMALLVGDSGVGKTSIVKLLACLANRRLLTFTVSSDMDVTELLGGFQQVDFGRELGEAVNETGICVWSAVRDLILSGNKDRAIKVLAMWHNLLTVRNDKSIRTTPEDLAHFKRQCEMLLKLLAVITPCKPFVKVDSSEKRKNGNQAAIVNGDNEESQNLPVQKVRDFVHHLQMRVNTSGGISGGGTFQWVDSLLVKAVQNGDWLLIDGVNVCSASVLDRLNAMLEPGGVLAISERGVVDGAVPSVKPHPSFRLLLAMDPQYGEISRAMRNRGTEISPQGSWSVSIDLCSILIKSGLLVPSFQNALVVSHRAVTEELPVYEQFGISSLMKAASVASHLMQVGYSRDVALTKAAMLVYVRSQGKSEVREALSVVIKNVTSTLKNHAVFQWPNFENQILSIRGLRNGSNVVRSKMLGSLLHTFFISVTCPEASLHWASSALPPPFAMTSNPEGIVQCLVLLLSALPFQEWPLLNAWLKHTHEQLSQDAISLSKMASAAIEHVCQTGLCKASKTLLGILKENHCIDPRHNMQALVAEVETCSVTIESLANKSSVWIWRTLFQFCRRSISCTSNAVSKKMKKKMKEIGNFNSMTVFEGSRAVSCGIVSRSAISHDSMLYLYPVLEKLHEMVLKIGDNTRFSLSNKEWDNFCSAVRWTDRLYGLCNQIIRKEEFHLFLPQLALHWQWIVDGLLNKLPVSWNEVISPELQKLMTSMKSVLIKEFGPLDRLGVDLRKYSSPAPFTSLIPAEAQRQLIELSSLLSPTPYNHRVNLFLASLEGRAICSTLLQMSAEVEGLTLESVSAFNEKLAVIEQKLNKKCLNSSLPLDGVKANVLAHYIQLWPLLDYISLNILQSTRTKTAVTSHVQDALTKAPGIYKEFVNCFSGPSFRQNLVASVHSYLAFRRSTSFVNTNLYLNYSFETLDEDTEEQVKSLKEVFIHPSSCQLTYILTASSSHINNSFGGIIEEVVAGVHVEKIGQLKSIRSTLWNNWSALSNPELTYEASFAKAAISYITSTLCHLSKAVGIAHECSIESSDAEKASELASEISSADSALLASHRNTLLVISKKALELSKSSADYTDRAIICAEVILHLSCVLSDVLRRLEAVDPAKKTSLLLCYYQEEKEDLEIHLNIAAWLDHLRGSVQNIPHYLSHPHFPILRNRCNVLQTEIDQLRAQIAFRPDPPEYHQLIQDIEYFSSTVFTPDKIQELISGLKSVKELPDISLDTKGKVERMLHTCDSFVENTIKRYPLYRDITYPLLKVVTSMCEALHFMKTYSALAEVCLMCGFNIADSLSRYSSFPTHRKPSDPLVFLSERSNIVKASMRLLPEEKHPGQMCLVSNFMIRSAVLDLVNVVHPHNYFTNSVIQLTTDLFGEIVSIWQQQQEAKATKAQEEENLYKYKSQTLAASETEEETEERTFQEFFPAYYHEFTDLDGPDLIENKTDEKEQSIKEDTPPGSVTDQHIYETSEWHKVMFVSQANTVWLSASNTKLQVPSQLISAAVMRFNVLKILIAKAGPIANNYLDKATLGAHILSNHTSCAVLTDEQIPSVLEPVYDIYKDPNPQAALKIRPLLQPLHERVNELFSMWPDHPSLKLINVVIMRVLDFPLTSPLMRYVIGLETILEKSQEWEKNAHSQVSLMEYLQAVTRQIIEWRKMELNAWRSCLDTVTQKVSVEGRKWWPHLFDMVNSGLAQTVDVNEIITTLKKYFETSLLGDFQTRLDLVYSFHCHLTVLNESKIRSKLLALTWNFYHYYIQFLPLVTSTLAKARAPIEKDVKSYVKIARWNDINFFSVRESVTKSQRILHRHMRNWEKKLRSPVAPLLCDANSDLNQENAGVWDRDSGSSEPAEIKIKLPKIPDKVEGFTALEKKIILGKLTSFTNRCHALTLQILNKLPYSCNIISVENFIANIISNYQELQAAGTRAENNADKDSKLQQLRNVMQRRRDALAHLFKYLTTQGVSYTRGNTLWLESDIDKCFRIMPVDMNVAHHKVPSVKAAIKPWSGCVKYWNRCIGRQSLLLTTLDQAHKDLKPELIKRLRGISCHLFLLAYGQQNTLAVSSECTRELRLMIDDIQNVDVHPPSSSSLLLCWESLHTYMTSLNLLLTEISILLETVSISSPLISIQEYPEVPEERHVEEAKLMITETVKTLPVFIRKYSDYTKHFEGGSRLVTPVCIKRLRGAVRKASEDTLKVKKVIDILSINNSEKFPLTAPLVHWVNEWQLKEVELNEFLESCSPQEDESENQQLTFGETENASRLESCLACILLAVENVYKRHLIFTDKENDNEEDFDKHMISKGLIEYLESDRRDLNLRQVVFELGKLLKDSVKEPELLKMLKACVPLLEQYLAISEAVLVYTVTSHRSVTKLTSVLLAIFQNLALKGFCSPKELETEAGNEGTKNSEESKGMGLGEGEGKKDMSDQLESEDQLESALQEGESEDPGDKDLPEEDKGVEMSGDFDGKLQDVDREENNDDSDEEEEDDHEKQMGDTEKGAEQLDKKVWGDEENEGDEEEDEEHLEEEDGDGEGEQMDSRMVAKDDNRSKKEKDKEQKQKEKLEEMEDSRKENKMDDDGVEYDDNFTDQYGGEDNAQDNETEESMELDDDMILDDNDKDGIDDEEENEGDPFEIPEMGVFPPEEREPNDKVEEDEQQASEEEMSKTEDDSGQQNKADDKEVEEDDTNPEEDEESSNKRNDNRKEGTEEVNDEAEKIQEEEEMAEASADKESKSKEAEAAQMDTAEGSKDETKETPKTETGGQREENEEDQQDEQGQMGQETEDKDGVGESESKTREESHKGDSSSLVTKSSASDQADMEKPRKPGETDENRTLGDNEKSIQHGLLTREKHSSDNNDGKENEDKEKDEGEEGRDPESHSRYEHVSKADDHMDAQMVDAGTTEQAQEAPAPADRQDEEKKEEGEMLETPMEVEEEEYTKADKEKEALGQQGENNEDREREKNGEQIQGEGDLLMDTEGNVVLEATVQRPPETFFHTLLHQDDEDADMAQFDENIEGTRRQIEVCKGQNVEEYSSTWSQQEALVAPMALQLCEQLRLILEPTQASRLKGDYRTGKRLNMRKVIPYIASEFRKDKIWLRRTQPSKRTYQILLAVDDSESMVDVSAGSLAIESIALVTRALTLLEAGEVGVISFGASTRILHPLGQPFNETAGSQVLSNLKFDQQVTDFARLLEDSVALLTCSRQSSSHGNPDIAQLLLILSDGQTHTRSKAVKAAVRAARANRIFIVFLVLDAKDNKYSFYDVLVYNDGKMTNLVDSFPFPFFLVVRDINTLPEALCTALRQWFELVTADATQ</sequence>
<keyword evidence="13" id="KW-1185">Reference proteome</keyword>
<feature type="compositionally biased region" description="Basic and acidic residues" evidence="10">
    <location>
        <begin position="4551"/>
        <end position="4591"/>
    </location>
</feature>
<feature type="compositionally biased region" description="Basic and acidic residues" evidence="10">
    <location>
        <begin position="4759"/>
        <end position="4778"/>
    </location>
</feature>
<dbReference type="Proteomes" id="UP001381693">
    <property type="component" value="Unassembled WGS sequence"/>
</dbReference>
<reference evidence="12 13" key="1">
    <citation type="submission" date="2023-11" db="EMBL/GenBank/DDBJ databases">
        <title>Halocaridina rubra genome assembly.</title>
        <authorList>
            <person name="Smith C."/>
        </authorList>
    </citation>
    <scope>NUCLEOTIDE SEQUENCE [LARGE SCALE GENOMIC DNA]</scope>
    <source>
        <strain evidence="12">EP-1</strain>
        <tissue evidence="12">Whole</tissue>
    </source>
</reference>
<dbReference type="GO" id="GO:0005654">
    <property type="term" value="C:nucleoplasm"/>
    <property type="evidence" value="ECO:0007669"/>
    <property type="project" value="UniProtKB-SubCell"/>
</dbReference>
<dbReference type="Pfam" id="PF07728">
    <property type="entry name" value="AAA_5"/>
    <property type="match status" value="7"/>
</dbReference>
<feature type="compositionally biased region" description="Basic and acidic residues" evidence="10">
    <location>
        <begin position="4708"/>
        <end position="4730"/>
    </location>
</feature>
<evidence type="ECO:0000256" key="1">
    <source>
        <dbReference type="ARBA" id="ARBA00004604"/>
    </source>
</evidence>
<comment type="similarity">
    <text evidence="3 9">Belongs to the midasin family.</text>
</comment>
<dbReference type="InterPro" id="IPR036465">
    <property type="entry name" value="vWFA_dom_sf"/>
</dbReference>
<evidence type="ECO:0000259" key="11">
    <source>
        <dbReference type="PROSITE" id="PS50234"/>
    </source>
</evidence>
<keyword evidence="6 9" id="KW-0067">ATP-binding</keyword>
<comment type="function">
    <text evidence="9">Nuclear chaperone required for maturation and nuclear export of pre-60S ribosome subunits.</text>
</comment>
<dbReference type="Pfam" id="PF21108">
    <property type="entry name" value="MDN1_4th"/>
    <property type="match status" value="1"/>
</dbReference>
<feature type="compositionally biased region" description="Basic and acidic residues" evidence="10">
    <location>
        <begin position="4925"/>
        <end position="4935"/>
    </location>
</feature>
<dbReference type="FunFam" id="3.40.50.300:FF:000142">
    <property type="entry name" value="Midasin"/>
    <property type="match status" value="1"/>
</dbReference>
<evidence type="ECO:0000313" key="13">
    <source>
        <dbReference type="Proteomes" id="UP001381693"/>
    </source>
</evidence>
<evidence type="ECO:0000256" key="2">
    <source>
        <dbReference type="ARBA" id="ARBA00004642"/>
    </source>
</evidence>
<feature type="compositionally biased region" description="Basic and acidic residues" evidence="10">
    <location>
        <begin position="4831"/>
        <end position="4905"/>
    </location>
</feature>
<dbReference type="InterPro" id="IPR002035">
    <property type="entry name" value="VWF_A"/>
</dbReference>
<evidence type="ECO:0000256" key="3">
    <source>
        <dbReference type="ARBA" id="ARBA00007188"/>
    </source>
</evidence>
<evidence type="ECO:0000256" key="10">
    <source>
        <dbReference type="SAM" id="MobiDB-lite"/>
    </source>
</evidence>
<feature type="compositionally biased region" description="Polar residues" evidence="10">
    <location>
        <begin position="4817"/>
        <end position="4828"/>
    </location>
</feature>
<dbReference type="GO" id="GO:0005730">
    <property type="term" value="C:nucleolus"/>
    <property type="evidence" value="ECO:0007669"/>
    <property type="project" value="UniProtKB-SubCell"/>
</dbReference>
<dbReference type="InterPro" id="IPR012099">
    <property type="entry name" value="Midasin"/>
</dbReference>
<dbReference type="GO" id="GO:0005524">
    <property type="term" value="F:ATP binding"/>
    <property type="evidence" value="ECO:0007669"/>
    <property type="project" value="UniProtKB-KW"/>
</dbReference>
<dbReference type="InterPro" id="IPR048617">
    <property type="entry name" value="MDN1_AAA_lid_4"/>
</dbReference>
<feature type="compositionally biased region" description="Basic and acidic residues" evidence="10">
    <location>
        <begin position="4949"/>
        <end position="4958"/>
    </location>
</feature>
<keyword evidence="8 9" id="KW-0539">Nucleus</keyword>
<dbReference type="GO" id="GO:0000055">
    <property type="term" value="P:ribosomal large subunit export from nucleus"/>
    <property type="evidence" value="ECO:0007669"/>
    <property type="project" value="TreeGrafter"/>
</dbReference>
<dbReference type="InterPro" id="IPR040848">
    <property type="entry name" value="AAA_lid_7"/>
</dbReference>
<evidence type="ECO:0000256" key="8">
    <source>
        <dbReference type="ARBA" id="ARBA00023242"/>
    </source>
</evidence>
<dbReference type="Pfam" id="PF17865">
    <property type="entry name" value="AAA_lid_5"/>
    <property type="match status" value="1"/>
</dbReference>
<feature type="region of interest" description="Disordered" evidence="10">
    <location>
        <begin position="4412"/>
        <end position="4978"/>
    </location>
</feature>
<feature type="compositionally biased region" description="Acidic residues" evidence="10">
    <location>
        <begin position="4665"/>
        <end position="4675"/>
    </location>
</feature>
<dbReference type="InterPro" id="IPR003593">
    <property type="entry name" value="AAA+_ATPase"/>
</dbReference>
<feature type="compositionally biased region" description="Basic and acidic residues" evidence="10">
    <location>
        <begin position="4966"/>
        <end position="4975"/>
    </location>
</feature>
<keyword evidence="5 9" id="KW-0547">Nucleotide-binding</keyword>
<feature type="compositionally biased region" description="Basic and acidic residues" evidence="10">
    <location>
        <begin position="4740"/>
        <end position="4751"/>
    </location>
</feature>
<feature type="compositionally biased region" description="Acidic residues" evidence="10">
    <location>
        <begin position="4488"/>
        <end position="4503"/>
    </location>
</feature>
<evidence type="ECO:0000256" key="6">
    <source>
        <dbReference type="ARBA" id="ARBA00022840"/>
    </source>
</evidence>
<dbReference type="PIRSF" id="PIRSF010340">
    <property type="entry name" value="Midasin"/>
    <property type="match status" value="1"/>
</dbReference>
<dbReference type="PANTHER" id="PTHR48103">
    <property type="entry name" value="MIDASIN-RELATED"/>
    <property type="match status" value="1"/>
</dbReference>
<proteinExistence type="inferred from homology"/>
<feature type="compositionally biased region" description="Acidic residues" evidence="10">
    <location>
        <begin position="4693"/>
        <end position="4707"/>
    </location>
</feature>
<dbReference type="PROSITE" id="PS50234">
    <property type="entry name" value="VWFA"/>
    <property type="match status" value="1"/>
</dbReference>
<dbReference type="GO" id="GO:0016887">
    <property type="term" value="F:ATP hydrolysis activity"/>
    <property type="evidence" value="ECO:0007669"/>
    <property type="project" value="InterPro"/>
</dbReference>
<feature type="domain" description="VWFA" evidence="11">
    <location>
        <begin position="5119"/>
        <end position="5310"/>
    </location>
</feature>
<feature type="compositionally biased region" description="Acidic residues" evidence="10">
    <location>
        <begin position="4525"/>
        <end position="4550"/>
    </location>
</feature>
<dbReference type="PANTHER" id="PTHR48103:SF2">
    <property type="entry name" value="MIDASIN"/>
    <property type="match status" value="1"/>
</dbReference>
<dbReference type="FunFam" id="3.40.50.300:FF:000764">
    <property type="entry name" value="Midasin"/>
    <property type="match status" value="1"/>
</dbReference>
<comment type="subcellular location">
    <subcellularLocation>
        <location evidence="1">Nucleus</location>
        <location evidence="1">Nucleolus</location>
    </subcellularLocation>
    <subcellularLocation>
        <location evidence="2">Nucleus</location>
        <location evidence="2">Nucleoplasm</location>
    </subcellularLocation>
</comment>
<keyword evidence="7 9" id="KW-0143">Chaperone</keyword>
<dbReference type="SUPFAM" id="SSF53300">
    <property type="entry name" value="vWA-like"/>
    <property type="match status" value="1"/>
</dbReference>
<feature type="compositionally biased region" description="Basic and acidic residues" evidence="10">
    <location>
        <begin position="4504"/>
        <end position="4524"/>
    </location>
</feature>
<feature type="compositionally biased region" description="Acidic residues" evidence="10">
    <location>
        <begin position="4609"/>
        <end position="4647"/>
    </location>
</feature>
<dbReference type="Gene3D" id="3.40.50.410">
    <property type="entry name" value="von Willebrand factor, type A domain"/>
    <property type="match status" value="1"/>
</dbReference>
<evidence type="ECO:0000256" key="7">
    <source>
        <dbReference type="ARBA" id="ARBA00023186"/>
    </source>
</evidence>
<protein>
    <recommendedName>
        <fullName evidence="4 9">Midasin</fullName>
    </recommendedName>
</protein>
<dbReference type="Gene3D" id="3.40.50.300">
    <property type="entry name" value="P-loop containing nucleotide triphosphate hydrolases"/>
    <property type="match status" value="7"/>
</dbReference>
<dbReference type="FunFam" id="3.40.50.300:FF:000956">
    <property type="entry name" value="Midasin"/>
    <property type="match status" value="1"/>
</dbReference>
<evidence type="ECO:0000256" key="9">
    <source>
        <dbReference type="PIRNR" id="PIRNR010340"/>
    </source>
</evidence>
<dbReference type="FunFam" id="3.40.50.300:FF:000582">
    <property type="entry name" value="Midasin"/>
    <property type="match status" value="1"/>
</dbReference>
<evidence type="ECO:0000313" key="12">
    <source>
        <dbReference type="EMBL" id="KAK7081093.1"/>
    </source>
</evidence>
<dbReference type="InterPro" id="IPR011704">
    <property type="entry name" value="ATPase_dyneun-rel_AAA"/>
</dbReference>
<feature type="compositionally biased region" description="Basic and acidic residues" evidence="10">
    <location>
        <begin position="4462"/>
        <end position="4487"/>
    </location>
</feature>
<name>A0AAN8XGB9_HALRR</name>
<gene>
    <name evidence="12" type="primary">MDN1</name>
    <name evidence="12" type="ORF">SK128_003681</name>
</gene>
<dbReference type="EMBL" id="JAXCGZ010005705">
    <property type="protein sequence ID" value="KAK7081093.1"/>
    <property type="molecule type" value="Genomic_DNA"/>
</dbReference>
<feature type="compositionally biased region" description="Basic and acidic residues" evidence="10">
    <location>
        <begin position="4798"/>
        <end position="4816"/>
    </location>
</feature>